<evidence type="ECO:0000313" key="5">
    <source>
        <dbReference type="Proteomes" id="UP001648503"/>
    </source>
</evidence>
<dbReference type="Pfam" id="PF23865">
    <property type="entry name" value="DUF7223"/>
    <property type="match status" value="1"/>
</dbReference>
<evidence type="ECO:0000313" key="4">
    <source>
        <dbReference type="EMBL" id="KAH6596639.1"/>
    </source>
</evidence>
<organism evidence="4 5">
    <name type="scientific">Batrachochytrium salamandrivorans</name>
    <dbReference type="NCBI Taxonomy" id="1357716"/>
    <lineage>
        <taxon>Eukaryota</taxon>
        <taxon>Fungi</taxon>
        <taxon>Fungi incertae sedis</taxon>
        <taxon>Chytridiomycota</taxon>
        <taxon>Chytridiomycota incertae sedis</taxon>
        <taxon>Chytridiomycetes</taxon>
        <taxon>Rhizophydiales</taxon>
        <taxon>Rhizophydiales incertae sedis</taxon>
        <taxon>Batrachochytrium</taxon>
    </lineage>
</organism>
<name>A0ABQ8FE21_9FUNG</name>
<feature type="signal peptide" evidence="2">
    <location>
        <begin position="1"/>
        <end position="16"/>
    </location>
</feature>
<dbReference type="EMBL" id="JAFCIX010000204">
    <property type="protein sequence ID" value="KAH6596639.1"/>
    <property type="molecule type" value="Genomic_DNA"/>
</dbReference>
<feature type="chain" id="PRO_5045278201" description="DUF7223 domain-containing protein" evidence="2">
    <location>
        <begin position="17"/>
        <end position="552"/>
    </location>
</feature>
<feature type="domain" description="DUF7223" evidence="3">
    <location>
        <begin position="227"/>
        <end position="426"/>
    </location>
</feature>
<dbReference type="Proteomes" id="UP001648503">
    <property type="component" value="Unassembled WGS sequence"/>
</dbReference>
<proteinExistence type="predicted"/>
<reference evidence="4 5" key="1">
    <citation type="submission" date="2021-02" db="EMBL/GenBank/DDBJ databases">
        <title>Variation within the Batrachochytrium salamandrivorans European outbreak.</title>
        <authorList>
            <person name="Kelly M."/>
            <person name="Pasmans F."/>
            <person name="Shea T.P."/>
            <person name="Munoz J.F."/>
            <person name="Carranza S."/>
            <person name="Cuomo C.A."/>
            <person name="Martel A."/>
        </authorList>
    </citation>
    <scope>NUCLEOTIDE SEQUENCE [LARGE SCALE GENOMIC DNA]</scope>
    <source>
        <strain evidence="4 5">AMFP18/2</strain>
    </source>
</reference>
<sequence length="552" mass="59285">MHLTILLVLVAAAVYGDPTKKTQPPPGGVKKPGRSGRDLWRLPRIALRAIHTDSRPSADSVYQWFNPKAGLNSAAIAGMRITASIPSVNLDNIPGVSSITCNDDKVTMVVFSIDELVEWELQKTLLLIDSRHKCQKGDEAKFVMLVATSWTIDTATGTVVFDTKDPQAEGVTGSYVIVANPSTSASKPVDPTSSVTTLEKRGNTDKTSMFPTLFDKTMTAPLVLSTSTSKNIVLGSTGSGNTLTLGCNPCSIKGETTLFFKAKGVLFEFPQISVTWEGDLDITAVLALKAQADIVLKSPDLTLFEYPFGPIYIPGILNLGPSVKLVASARVSLTAAISAELEISCKMPKFFAKLSATRKEARYPIDPQYSVSASATASVSGEAKVAIGPQLALNIYVFGLSVPKTAIEMQVAAFMDFSVKGRIHKKIISDEARDVTATLTALASVGIGAGISASLLGINFDLYTSPVLKVFTKEYTTPLFNKPPAEIASRESAMRPSTQANKPTTNQPPIRPNSQITTQAPPQGVKRPLIVMRTYSTTQYAKKPHNYIVKQN</sequence>
<dbReference type="InterPro" id="IPR055647">
    <property type="entry name" value="DUF7223"/>
</dbReference>
<gene>
    <name evidence="4" type="ORF">BASA50_004970</name>
</gene>
<comment type="caution">
    <text evidence="4">The sequence shown here is derived from an EMBL/GenBank/DDBJ whole genome shotgun (WGS) entry which is preliminary data.</text>
</comment>
<feature type="region of interest" description="Disordered" evidence="1">
    <location>
        <begin position="488"/>
        <end position="523"/>
    </location>
</feature>
<keyword evidence="2" id="KW-0732">Signal</keyword>
<keyword evidence="5" id="KW-1185">Reference proteome</keyword>
<protein>
    <recommendedName>
        <fullName evidence="3">DUF7223 domain-containing protein</fullName>
    </recommendedName>
</protein>
<evidence type="ECO:0000256" key="1">
    <source>
        <dbReference type="SAM" id="MobiDB-lite"/>
    </source>
</evidence>
<evidence type="ECO:0000259" key="3">
    <source>
        <dbReference type="Pfam" id="PF23865"/>
    </source>
</evidence>
<feature type="compositionally biased region" description="Polar residues" evidence="1">
    <location>
        <begin position="495"/>
        <end position="521"/>
    </location>
</feature>
<evidence type="ECO:0000256" key="2">
    <source>
        <dbReference type="SAM" id="SignalP"/>
    </source>
</evidence>
<accession>A0ABQ8FE21</accession>